<dbReference type="PROSITE" id="PS51688">
    <property type="entry name" value="ICA"/>
    <property type="match status" value="1"/>
</dbReference>
<feature type="domain" description="Peptidase S74" evidence="2">
    <location>
        <begin position="132"/>
        <end position="227"/>
    </location>
</feature>
<organism evidence="3 4">
    <name type="scientific">Spartinivicinus poritis</name>
    <dbReference type="NCBI Taxonomy" id="2994640"/>
    <lineage>
        <taxon>Bacteria</taxon>
        <taxon>Pseudomonadati</taxon>
        <taxon>Pseudomonadota</taxon>
        <taxon>Gammaproteobacteria</taxon>
        <taxon>Oceanospirillales</taxon>
        <taxon>Zooshikellaceae</taxon>
        <taxon>Spartinivicinus</taxon>
    </lineage>
</organism>
<evidence type="ECO:0000256" key="1">
    <source>
        <dbReference type="SAM" id="SignalP"/>
    </source>
</evidence>
<protein>
    <submittedName>
        <fullName evidence="3">Tail fiber domain-containing protein</fullName>
    </submittedName>
</protein>
<dbReference type="InterPro" id="IPR030392">
    <property type="entry name" value="S74_ICA"/>
</dbReference>
<keyword evidence="1" id="KW-0732">Signal</keyword>
<dbReference type="Proteomes" id="UP001528823">
    <property type="component" value="Unassembled WGS sequence"/>
</dbReference>
<accession>A0ABT5UI42</accession>
<evidence type="ECO:0000259" key="2">
    <source>
        <dbReference type="PROSITE" id="PS51688"/>
    </source>
</evidence>
<evidence type="ECO:0000313" key="3">
    <source>
        <dbReference type="EMBL" id="MDE1465103.1"/>
    </source>
</evidence>
<dbReference type="Pfam" id="PF13884">
    <property type="entry name" value="Peptidase_S74"/>
    <property type="match status" value="1"/>
</dbReference>
<feature type="chain" id="PRO_5047020003" evidence="1">
    <location>
        <begin position="24"/>
        <end position="227"/>
    </location>
</feature>
<keyword evidence="4" id="KW-1185">Reference proteome</keyword>
<proteinExistence type="predicted"/>
<comment type="caution">
    <text evidence="3">The sequence shown here is derived from an EMBL/GenBank/DDBJ whole genome shotgun (WGS) entry which is preliminary data.</text>
</comment>
<dbReference type="EMBL" id="JAPMOU010000051">
    <property type="protein sequence ID" value="MDE1465103.1"/>
    <property type="molecule type" value="Genomic_DNA"/>
</dbReference>
<reference evidence="3 4" key="1">
    <citation type="submission" date="2022-11" db="EMBL/GenBank/DDBJ databases">
        <title>Spartinivicinus poritis sp. nov., isolated from scleractinian coral Porites lutea.</title>
        <authorList>
            <person name="Zhang G."/>
            <person name="Cai L."/>
            <person name="Wei Q."/>
        </authorList>
    </citation>
    <scope>NUCLEOTIDE SEQUENCE [LARGE SCALE GENOMIC DNA]</scope>
    <source>
        <strain evidence="3 4">A2-2</strain>
    </source>
</reference>
<evidence type="ECO:0000313" key="4">
    <source>
        <dbReference type="Proteomes" id="UP001528823"/>
    </source>
</evidence>
<dbReference type="RefSeq" id="WP_274691414.1">
    <property type="nucleotide sequence ID" value="NZ_JAPMOU010000051.1"/>
</dbReference>
<name>A0ABT5UI42_9GAMM</name>
<sequence length="227" mass="25842">MNKLSKTLLTGILTLCTVANVYADTARVYCAKSDGSHWYWSNLLALGQWIENTLPNGSSVRYFYIVEPFYQQIASHCPQDYYAQPDDRESDAWRLFKVYTLDGDEYFAPGSLGPVTNTGQSQEISIGSEFLSDIRLKQGIQPLQHNLDKISRLNGYSYSWRPDSIQSHLAGQTEYGVIAQEIQAEFPHLVKQDVQGYLRVDYRGLIPVLLESIKALKIKVERLESQH</sequence>
<feature type="signal peptide" evidence="1">
    <location>
        <begin position="1"/>
        <end position="23"/>
    </location>
</feature>
<gene>
    <name evidence="3" type="ORF">ORQ98_24375</name>
</gene>